<name>A0AAD6XAU1_9AGAR</name>
<evidence type="ECO:0000313" key="3">
    <source>
        <dbReference type="EMBL" id="KAJ7043057.1"/>
    </source>
</evidence>
<evidence type="ECO:0000313" key="4">
    <source>
        <dbReference type="Proteomes" id="UP001218188"/>
    </source>
</evidence>
<keyword evidence="2" id="KW-0732">Signal</keyword>
<reference evidence="3" key="1">
    <citation type="submission" date="2023-03" db="EMBL/GenBank/DDBJ databases">
        <title>Massive genome expansion in bonnet fungi (Mycena s.s.) driven by repeated elements and novel gene families across ecological guilds.</title>
        <authorList>
            <consortium name="Lawrence Berkeley National Laboratory"/>
            <person name="Harder C.B."/>
            <person name="Miyauchi S."/>
            <person name="Viragh M."/>
            <person name="Kuo A."/>
            <person name="Thoen E."/>
            <person name="Andreopoulos B."/>
            <person name="Lu D."/>
            <person name="Skrede I."/>
            <person name="Drula E."/>
            <person name="Henrissat B."/>
            <person name="Morin E."/>
            <person name="Kohler A."/>
            <person name="Barry K."/>
            <person name="LaButti K."/>
            <person name="Morin E."/>
            <person name="Salamov A."/>
            <person name="Lipzen A."/>
            <person name="Mereny Z."/>
            <person name="Hegedus B."/>
            <person name="Baldrian P."/>
            <person name="Stursova M."/>
            <person name="Weitz H."/>
            <person name="Taylor A."/>
            <person name="Grigoriev I.V."/>
            <person name="Nagy L.G."/>
            <person name="Martin F."/>
            <person name="Kauserud H."/>
        </authorList>
    </citation>
    <scope>NUCLEOTIDE SEQUENCE</scope>
    <source>
        <strain evidence="3">CBHHK200</strain>
    </source>
</reference>
<organism evidence="3 4">
    <name type="scientific">Mycena alexandri</name>
    <dbReference type="NCBI Taxonomy" id="1745969"/>
    <lineage>
        <taxon>Eukaryota</taxon>
        <taxon>Fungi</taxon>
        <taxon>Dikarya</taxon>
        <taxon>Basidiomycota</taxon>
        <taxon>Agaricomycotina</taxon>
        <taxon>Agaricomycetes</taxon>
        <taxon>Agaricomycetidae</taxon>
        <taxon>Agaricales</taxon>
        <taxon>Marasmiineae</taxon>
        <taxon>Mycenaceae</taxon>
        <taxon>Mycena</taxon>
    </lineage>
</organism>
<evidence type="ECO:0000256" key="1">
    <source>
        <dbReference type="SAM" id="MobiDB-lite"/>
    </source>
</evidence>
<sequence length="125" mass="12574">MHASALILLALTLVAAAVPARHRFDRPKKDSGLGRPKDSKAGHSTDATTLSPIFTGIPATQDPAPTSLPAVAAAAATPTSQPPQVVVSNTTVGATGDLQGSFTLEPSVIQTGFQNNGKNPPVAGA</sequence>
<protein>
    <submittedName>
        <fullName evidence="3">Uncharacterized protein</fullName>
    </submittedName>
</protein>
<gene>
    <name evidence="3" type="ORF">C8F04DRAFT_28600</name>
</gene>
<accession>A0AAD6XAU1</accession>
<feature type="chain" id="PRO_5042251656" evidence="2">
    <location>
        <begin position="17"/>
        <end position="125"/>
    </location>
</feature>
<feature type="compositionally biased region" description="Basic and acidic residues" evidence="1">
    <location>
        <begin position="27"/>
        <end position="43"/>
    </location>
</feature>
<dbReference type="EMBL" id="JARJCM010000010">
    <property type="protein sequence ID" value="KAJ7043057.1"/>
    <property type="molecule type" value="Genomic_DNA"/>
</dbReference>
<proteinExistence type="predicted"/>
<evidence type="ECO:0000256" key="2">
    <source>
        <dbReference type="SAM" id="SignalP"/>
    </source>
</evidence>
<comment type="caution">
    <text evidence="3">The sequence shown here is derived from an EMBL/GenBank/DDBJ whole genome shotgun (WGS) entry which is preliminary data.</text>
</comment>
<dbReference type="AlphaFoldDB" id="A0AAD6XAU1"/>
<dbReference type="Proteomes" id="UP001218188">
    <property type="component" value="Unassembled WGS sequence"/>
</dbReference>
<feature type="region of interest" description="Disordered" evidence="1">
    <location>
        <begin position="21"/>
        <end position="65"/>
    </location>
</feature>
<feature type="signal peptide" evidence="2">
    <location>
        <begin position="1"/>
        <end position="16"/>
    </location>
</feature>
<keyword evidence="4" id="KW-1185">Reference proteome</keyword>